<gene>
    <name evidence="2" type="ORF">D2E23_0636</name>
</gene>
<accession>A0A430FGQ1</accession>
<reference evidence="2 3" key="1">
    <citation type="submission" date="2018-09" db="EMBL/GenBank/DDBJ databases">
        <title>Characterization of the phylogenetic diversity of five novel species belonging to the genus Bifidobacterium.</title>
        <authorList>
            <person name="Lugli G.A."/>
            <person name="Duranti S."/>
            <person name="Milani C."/>
        </authorList>
    </citation>
    <scope>NUCLEOTIDE SEQUENCE [LARGE SCALE GENOMIC DNA]</scope>
    <source>
        <strain evidence="2 3">2028B</strain>
    </source>
</reference>
<evidence type="ECO:0000259" key="1">
    <source>
        <dbReference type="Pfam" id="PF14280"/>
    </source>
</evidence>
<sequence>MSENWQGNRRFSGTPVGYADMTDLTATRESHANLDIHRGMPSRESNLKERLQIGLIEVIAAAAGCNIAQPQIDNGIDLMITHECPSKHEMSGPLHVQLKATASKNRWNADRTRISAKLSHDRYDQFRMENPAYPRIIVIMDVDPEMQNWYQANDDFSKIKYRCYWTSIQGLGEVSGKSEVTVSAPRSQVFDDAALCTIFGKIKAGEKL</sequence>
<dbReference type="AlphaFoldDB" id="A0A430FGQ1"/>
<organism evidence="2 3">
    <name type="scientific">Bifidobacterium callimiconis</name>
    <dbReference type="NCBI Taxonomy" id="2306973"/>
    <lineage>
        <taxon>Bacteria</taxon>
        <taxon>Bacillati</taxon>
        <taxon>Actinomycetota</taxon>
        <taxon>Actinomycetes</taxon>
        <taxon>Bifidobacteriales</taxon>
        <taxon>Bifidobacteriaceae</taxon>
        <taxon>Bifidobacterium</taxon>
    </lineage>
</organism>
<proteinExistence type="predicted"/>
<comment type="caution">
    <text evidence="2">The sequence shown here is derived from an EMBL/GenBank/DDBJ whole genome shotgun (WGS) entry which is preliminary data.</text>
</comment>
<dbReference type="Proteomes" id="UP000288607">
    <property type="component" value="Unassembled WGS sequence"/>
</dbReference>
<protein>
    <recommendedName>
        <fullName evidence="1">DUF4365 domain-containing protein</fullName>
    </recommendedName>
</protein>
<dbReference type="EMBL" id="QXGJ01000002">
    <property type="protein sequence ID" value="RSX52029.1"/>
    <property type="molecule type" value="Genomic_DNA"/>
</dbReference>
<dbReference type="InterPro" id="IPR025375">
    <property type="entry name" value="DUF4365"/>
</dbReference>
<name>A0A430FGQ1_9BIFI</name>
<dbReference type="OrthoDB" id="516854at2"/>
<keyword evidence="3" id="KW-1185">Reference proteome</keyword>
<dbReference type="Pfam" id="PF14280">
    <property type="entry name" value="DUF4365"/>
    <property type="match status" value="1"/>
</dbReference>
<evidence type="ECO:0000313" key="3">
    <source>
        <dbReference type="Proteomes" id="UP000288607"/>
    </source>
</evidence>
<evidence type="ECO:0000313" key="2">
    <source>
        <dbReference type="EMBL" id="RSX52029.1"/>
    </source>
</evidence>
<feature type="domain" description="DUF4365" evidence="1">
    <location>
        <begin position="53"/>
        <end position="198"/>
    </location>
</feature>